<dbReference type="GO" id="GO:0004751">
    <property type="term" value="F:ribose-5-phosphate isomerase activity"/>
    <property type="evidence" value="ECO:0007669"/>
    <property type="project" value="TreeGrafter"/>
</dbReference>
<comment type="similarity">
    <text evidence="1">Belongs to the LacAB/RpiB family.</text>
</comment>
<evidence type="ECO:0000313" key="2">
    <source>
        <dbReference type="EMBL" id="PWJ28604.1"/>
    </source>
</evidence>
<sequence length="151" mass="16315">MRRGIKIMIGCDICAHDLKEELVKAMKEKGYDITDAGTSSADGGDFSDAAEVVCRGIQSGEYQRGILICGTGIGMCIAANKFKGVRAGLAYDVVPAGLASQDNNTNVLCTGVWLAENFEKCLKMIETWILVQYTGRDVEGMERAAYIESSM</sequence>
<comment type="caution">
    <text evidence="2">The sequence shown here is derived from an EMBL/GenBank/DDBJ whole genome shotgun (WGS) entry which is preliminary data.</text>
</comment>
<evidence type="ECO:0000313" key="3">
    <source>
        <dbReference type="Proteomes" id="UP000245845"/>
    </source>
</evidence>
<organism evidence="2 3">
    <name type="scientific">Faecalicatena orotica</name>
    <dbReference type="NCBI Taxonomy" id="1544"/>
    <lineage>
        <taxon>Bacteria</taxon>
        <taxon>Bacillati</taxon>
        <taxon>Bacillota</taxon>
        <taxon>Clostridia</taxon>
        <taxon>Lachnospirales</taxon>
        <taxon>Lachnospiraceae</taxon>
        <taxon>Faecalicatena</taxon>
    </lineage>
</organism>
<dbReference type="RefSeq" id="WP_109731786.1">
    <property type="nucleotide sequence ID" value="NZ_BAAACK010000003.1"/>
</dbReference>
<evidence type="ECO:0000256" key="1">
    <source>
        <dbReference type="ARBA" id="ARBA00008754"/>
    </source>
</evidence>
<dbReference type="GO" id="GO:0019316">
    <property type="term" value="P:D-allose catabolic process"/>
    <property type="evidence" value="ECO:0007669"/>
    <property type="project" value="TreeGrafter"/>
</dbReference>
<dbReference type="Proteomes" id="UP000245845">
    <property type="component" value="Unassembled WGS sequence"/>
</dbReference>
<dbReference type="PANTHER" id="PTHR30345">
    <property type="entry name" value="RIBOSE-5-PHOSPHATE ISOMERASE B"/>
    <property type="match status" value="1"/>
</dbReference>
<accession>A0A2Y9CA73</accession>
<gene>
    <name evidence="2" type="ORF">A8806_108119</name>
</gene>
<dbReference type="InterPro" id="IPR003500">
    <property type="entry name" value="RpiB_LacA_LacB"/>
</dbReference>
<reference evidence="2 3" key="1">
    <citation type="submission" date="2018-05" db="EMBL/GenBank/DDBJ databases">
        <title>The Hungate 1000. A catalogue of reference genomes from the rumen microbiome.</title>
        <authorList>
            <person name="Kelly W."/>
        </authorList>
    </citation>
    <scope>NUCLEOTIDE SEQUENCE [LARGE SCALE GENOMIC DNA]</scope>
    <source>
        <strain evidence="2 3">NLAE-zl-C242</strain>
    </source>
</reference>
<dbReference type="InterPro" id="IPR036569">
    <property type="entry name" value="RpiB_LacA_LacB_sf"/>
</dbReference>
<dbReference type="AlphaFoldDB" id="A0A2Y9CA73"/>
<dbReference type="Gene3D" id="3.40.1400.10">
    <property type="entry name" value="Sugar-phosphate isomerase, RpiB/LacA/LacB"/>
    <property type="match status" value="1"/>
</dbReference>
<dbReference type="NCBIfam" id="TIGR00689">
    <property type="entry name" value="rpiB_lacA_lacB"/>
    <property type="match status" value="1"/>
</dbReference>
<keyword evidence="2" id="KW-0413">Isomerase</keyword>
<dbReference type="PANTHER" id="PTHR30345:SF0">
    <property type="entry name" value="DNA DAMAGE-REPAIR_TOLERATION PROTEIN DRT102"/>
    <property type="match status" value="1"/>
</dbReference>
<dbReference type="OrthoDB" id="1778624at2"/>
<dbReference type="GO" id="GO:0009052">
    <property type="term" value="P:pentose-phosphate shunt, non-oxidative branch"/>
    <property type="evidence" value="ECO:0007669"/>
    <property type="project" value="TreeGrafter"/>
</dbReference>
<dbReference type="SUPFAM" id="SSF89623">
    <property type="entry name" value="Ribose/Galactose isomerase RpiB/AlsB"/>
    <property type="match status" value="1"/>
</dbReference>
<dbReference type="PIRSF" id="PIRSF005384">
    <property type="entry name" value="RpiB_LacA_B"/>
    <property type="match status" value="1"/>
</dbReference>
<dbReference type="Pfam" id="PF02502">
    <property type="entry name" value="LacAB_rpiB"/>
    <property type="match status" value="1"/>
</dbReference>
<protein>
    <submittedName>
        <fullName evidence="2">Ribose 5-phosphate isomerase B</fullName>
    </submittedName>
</protein>
<dbReference type="EMBL" id="QGDL01000008">
    <property type="protein sequence ID" value="PWJ28604.1"/>
    <property type="molecule type" value="Genomic_DNA"/>
</dbReference>
<keyword evidence="3" id="KW-1185">Reference proteome</keyword>
<proteinExistence type="inferred from homology"/>
<name>A0A2Y9CA73_9FIRM</name>